<dbReference type="InterPro" id="IPR000092">
    <property type="entry name" value="Polyprenyl_synt"/>
</dbReference>
<protein>
    <submittedName>
        <fullName evidence="7">Polyprenyl synthetase family protein</fullName>
    </submittedName>
</protein>
<comment type="cofactor">
    <cofactor evidence="1">
        <name>Mg(2+)</name>
        <dbReference type="ChEBI" id="CHEBI:18420"/>
    </cofactor>
</comment>
<keyword evidence="3 6" id="KW-0808">Transferase</keyword>
<dbReference type="Proteomes" id="UP001375370">
    <property type="component" value="Chromosome"/>
</dbReference>
<name>A0ABZ2J4J5_9CHLR</name>
<evidence type="ECO:0000256" key="1">
    <source>
        <dbReference type="ARBA" id="ARBA00001946"/>
    </source>
</evidence>
<dbReference type="SFLD" id="SFLDG01017">
    <property type="entry name" value="Polyprenyl_Transferase_Like"/>
    <property type="match status" value="1"/>
</dbReference>
<evidence type="ECO:0000256" key="3">
    <source>
        <dbReference type="ARBA" id="ARBA00022679"/>
    </source>
</evidence>
<dbReference type="PANTHER" id="PTHR12001">
    <property type="entry name" value="GERANYLGERANYL PYROPHOSPHATE SYNTHASE"/>
    <property type="match status" value="1"/>
</dbReference>
<evidence type="ECO:0000256" key="6">
    <source>
        <dbReference type="RuleBase" id="RU004466"/>
    </source>
</evidence>
<dbReference type="InterPro" id="IPR033749">
    <property type="entry name" value="Polyprenyl_synt_CS"/>
</dbReference>
<evidence type="ECO:0000256" key="2">
    <source>
        <dbReference type="ARBA" id="ARBA00006706"/>
    </source>
</evidence>
<dbReference type="Pfam" id="PF00348">
    <property type="entry name" value="polyprenyl_synt"/>
    <property type="match status" value="1"/>
</dbReference>
<dbReference type="CDD" id="cd00685">
    <property type="entry name" value="Trans_IPPS_HT"/>
    <property type="match status" value="1"/>
</dbReference>
<dbReference type="PROSITE" id="PS00444">
    <property type="entry name" value="POLYPRENYL_SYNTHASE_2"/>
    <property type="match status" value="1"/>
</dbReference>
<accession>A0ABZ2J4J5</accession>
<evidence type="ECO:0000313" key="8">
    <source>
        <dbReference type="Proteomes" id="UP001375370"/>
    </source>
</evidence>
<dbReference type="EMBL" id="CP146612">
    <property type="protein sequence ID" value="WWX25826.1"/>
    <property type="molecule type" value="Genomic_DNA"/>
</dbReference>
<keyword evidence="4" id="KW-0479">Metal-binding</keyword>
<evidence type="ECO:0000313" key="7">
    <source>
        <dbReference type="EMBL" id="WWX25826.1"/>
    </source>
</evidence>
<keyword evidence="8" id="KW-1185">Reference proteome</keyword>
<gene>
    <name evidence="7" type="ORF">V8247_02315</name>
</gene>
<proteinExistence type="inferred from homology"/>
<organism evidence="7 8">
    <name type="scientific">Candidatus Dehalogenimonas loeffleri</name>
    <dbReference type="NCBI Taxonomy" id="3127115"/>
    <lineage>
        <taxon>Bacteria</taxon>
        <taxon>Bacillati</taxon>
        <taxon>Chloroflexota</taxon>
        <taxon>Dehalococcoidia</taxon>
        <taxon>Dehalococcoidales</taxon>
        <taxon>Dehalococcoidaceae</taxon>
        <taxon>Dehalogenimonas</taxon>
    </lineage>
</organism>
<evidence type="ECO:0000256" key="4">
    <source>
        <dbReference type="ARBA" id="ARBA00022723"/>
    </source>
</evidence>
<dbReference type="RefSeq" id="WP_338738376.1">
    <property type="nucleotide sequence ID" value="NZ_CP146612.1"/>
</dbReference>
<sequence length="323" mass="35958">MDLKSMYNPVARDLAAVEANFIGLADKWQTEFPELHDMLRHTLTGGKILRPALTFLAGRCLDDKTDRILNMATANELLHISTLIHDDAIDHADTRRGKLTVNNIWGLEKAILLGDFLFARAGEFAAATDNLRTVKMFSNTLQTIAVGELRQARDVFSPRQSREGYFQRISGKTASLLRMSTESGAVLADGTEEQIQALSDFGYNLGLAFQIVDDILDFTGTEKELGKPVGSDLRQGTITLPALLLMEQQPEDNPVKDFLEGKDRENSIIRVINIIKSTGLIDESYALAVTYSEIALALLDTLPPSVYRETLKKLTSYLIRRRV</sequence>
<dbReference type="PANTHER" id="PTHR12001:SF69">
    <property type="entry name" value="ALL TRANS-POLYPRENYL-DIPHOSPHATE SYNTHASE PDSS1"/>
    <property type="match status" value="1"/>
</dbReference>
<evidence type="ECO:0000256" key="5">
    <source>
        <dbReference type="ARBA" id="ARBA00022842"/>
    </source>
</evidence>
<dbReference type="SFLD" id="SFLDS00005">
    <property type="entry name" value="Isoprenoid_Synthase_Type_I"/>
    <property type="match status" value="1"/>
</dbReference>
<dbReference type="SUPFAM" id="SSF48576">
    <property type="entry name" value="Terpenoid synthases"/>
    <property type="match status" value="1"/>
</dbReference>
<dbReference type="Gene3D" id="1.10.600.10">
    <property type="entry name" value="Farnesyl Diphosphate Synthase"/>
    <property type="match status" value="1"/>
</dbReference>
<dbReference type="InterPro" id="IPR008949">
    <property type="entry name" value="Isoprenoid_synthase_dom_sf"/>
</dbReference>
<reference evidence="7 8" key="1">
    <citation type="submission" date="2024-03" db="EMBL/GenBank/DDBJ databases">
        <title>A Dehalogenimonas Isolated from Estuarine Sediments Dihaloeliminates Chlorinated Alkanes.</title>
        <authorList>
            <person name="Yang Y."/>
            <person name="Wang H."/>
        </authorList>
    </citation>
    <scope>NUCLEOTIDE SEQUENCE [LARGE SCALE GENOMIC DNA]</scope>
    <source>
        <strain evidence="7 8">W</strain>
    </source>
</reference>
<comment type="similarity">
    <text evidence="2 6">Belongs to the FPP/GGPP synthase family.</text>
</comment>
<keyword evidence="5" id="KW-0460">Magnesium</keyword>
<dbReference type="PROSITE" id="PS00723">
    <property type="entry name" value="POLYPRENYL_SYNTHASE_1"/>
    <property type="match status" value="1"/>
</dbReference>